<dbReference type="EMBL" id="CM004395">
    <property type="protein sequence ID" value="KAG8647647.1"/>
    <property type="molecule type" value="Genomic_DNA"/>
</dbReference>
<keyword evidence="2" id="KW-1185">Reference proteome</keyword>
<evidence type="ECO:0000313" key="2">
    <source>
        <dbReference type="Proteomes" id="UP000091857"/>
    </source>
</evidence>
<proteinExistence type="predicted"/>
<name>A0ACB7H504_MANES</name>
<sequence length="427" mass="49310">MQRASTILVHSRNWLLHSRNYNIHAAFTSFHEGCLLFFISHFLPLTTFNPHLRLLISIFDNINYFPLMIFHYPFLYIPPATSFSCFLQSQSMDNLLCDEVWFSTTASPSAPDDSYGTDDYWSDSFYTTKEDCEKAICVCLQKELAYMPEPGYLEHLLSEKLFFARFKAIQWLVKSRSRLNLSFVTLFNAATYLDRFISMNQFHGWKNWMVELLSIACLSVASKFSETSPPTLHEIQMEDLDHSFQSITIQRMELILLQTLEWRLGSTTAYSYVELLTMNIDPSKTRLPKELVARVTELLVGAILDCQLVEYRPSIACVSALWCSLQELIPSKSEAHLAYLTGFFNQNQKDDIMKCHKYMKEAKLVNPVYNLAGCGNSNYCPSSPVTVLLTERIELYDSHVDLSFFKDHSGSNSSNRESMQKRIKRMN</sequence>
<dbReference type="Proteomes" id="UP000091857">
    <property type="component" value="Chromosome 9"/>
</dbReference>
<comment type="caution">
    <text evidence="1">The sequence shown here is derived from an EMBL/GenBank/DDBJ whole genome shotgun (WGS) entry which is preliminary data.</text>
</comment>
<protein>
    <submittedName>
        <fullName evidence="1">Uncharacterized protein</fullName>
    </submittedName>
</protein>
<organism evidence="1 2">
    <name type="scientific">Manihot esculenta</name>
    <name type="common">Cassava</name>
    <name type="synonym">Jatropha manihot</name>
    <dbReference type="NCBI Taxonomy" id="3983"/>
    <lineage>
        <taxon>Eukaryota</taxon>
        <taxon>Viridiplantae</taxon>
        <taxon>Streptophyta</taxon>
        <taxon>Embryophyta</taxon>
        <taxon>Tracheophyta</taxon>
        <taxon>Spermatophyta</taxon>
        <taxon>Magnoliopsida</taxon>
        <taxon>eudicotyledons</taxon>
        <taxon>Gunneridae</taxon>
        <taxon>Pentapetalae</taxon>
        <taxon>rosids</taxon>
        <taxon>fabids</taxon>
        <taxon>Malpighiales</taxon>
        <taxon>Euphorbiaceae</taxon>
        <taxon>Crotonoideae</taxon>
        <taxon>Manihoteae</taxon>
        <taxon>Manihot</taxon>
    </lineage>
</organism>
<reference evidence="2" key="1">
    <citation type="journal article" date="2016" name="Nat. Biotechnol.">
        <title>Sequencing wild and cultivated cassava and related species reveals extensive interspecific hybridization and genetic diversity.</title>
        <authorList>
            <person name="Bredeson J.V."/>
            <person name="Lyons J.B."/>
            <person name="Prochnik S.E."/>
            <person name="Wu G.A."/>
            <person name="Ha C.M."/>
            <person name="Edsinger-Gonzales E."/>
            <person name="Grimwood J."/>
            <person name="Schmutz J."/>
            <person name="Rabbi I.Y."/>
            <person name="Egesi C."/>
            <person name="Nauluvula P."/>
            <person name="Lebot V."/>
            <person name="Ndunguru J."/>
            <person name="Mkamilo G."/>
            <person name="Bart R.S."/>
            <person name="Setter T.L."/>
            <person name="Gleadow R.M."/>
            <person name="Kulakow P."/>
            <person name="Ferguson M.E."/>
            <person name="Rounsley S."/>
            <person name="Rokhsar D.S."/>
        </authorList>
    </citation>
    <scope>NUCLEOTIDE SEQUENCE [LARGE SCALE GENOMIC DNA]</scope>
    <source>
        <strain evidence="2">cv. AM560-2</strain>
    </source>
</reference>
<evidence type="ECO:0000313" key="1">
    <source>
        <dbReference type="EMBL" id="KAG8647647.1"/>
    </source>
</evidence>
<accession>A0ACB7H504</accession>
<gene>
    <name evidence="1" type="ORF">MANES_09G092137v8</name>
</gene>